<reference evidence="12 13" key="1">
    <citation type="submission" date="2021-08" db="EMBL/GenBank/DDBJ databases">
        <title>Draft Genome Sequence of Phanerochaete sordida strain YK-624.</title>
        <authorList>
            <person name="Mori T."/>
            <person name="Dohra H."/>
            <person name="Suzuki T."/>
            <person name="Kawagishi H."/>
            <person name="Hirai H."/>
        </authorList>
    </citation>
    <scope>NUCLEOTIDE SEQUENCE [LARGE SCALE GENOMIC DNA]</scope>
    <source>
        <strain evidence="12 13">YK-624</strain>
    </source>
</reference>
<feature type="compositionally biased region" description="Low complexity" evidence="9">
    <location>
        <begin position="175"/>
        <end position="194"/>
    </location>
</feature>
<evidence type="ECO:0000256" key="9">
    <source>
        <dbReference type="SAM" id="MobiDB-lite"/>
    </source>
</evidence>
<dbReference type="GO" id="GO:0005634">
    <property type="term" value="C:nucleus"/>
    <property type="evidence" value="ECO:0007669"/>
    <property type="project" value="InterPro"/>
</dbReference>
<evidence type="ECO:0000256" key="7">
    <source>
        <dbReference type="ARBA" id="ARBA00023306"/>
    </source>
</evidence>
<keyword evidence="6" id="KW-0175">Coiled coil</keyword>
<feature type="compositionally biased region" description="Acidic residues" evidence="9">
    <location>
        <begin position="151"/>
        <end position="161"/>
    </location>
</feature>
<dbReference type="Pfam" id="PF07557">
    <property type="entry name" value="Shugoshin_C"/>
    <property type="match status" value="1"/>
</dbReference>
<feature type="compositionally biased region" description="Low complexity" evidence="9">
    <location>
        <begin position="390"/>
        <end position="407"/>
    </location>
</feature>
<dbReference type="AlphaFoldDB" id="A0A9P3G5D7"/>
<feature type="region of interest" description="Disordered" evidence="9">
    <location>
        <begin position="103"/>
        <end position="577"/>
    </location>
</feature>
<evidence type="ECO:0000259" key="10">
    <source>
        <dbReference type="Pfam" id="PF07557"/>
    </source>
</evidence>
<comment type="similarity">
    <text evidence="2">Belongs to the shugoshin family.</text>
</comment>
<evidence type="ECO:0000256" key="2">
    <source>
        <dbReference type="ARBA" id="ARBA00010845"/>
    </source>
</evidence>
<keyword evidence="8" id="KW-0137">Centromere</keyword>
<evidence type="ECO:0000256" key="4">
    <source>
        <dbReference type="ARBA" id="ARBA00022618"/>
    </source>
</evidence>
<dbReference type="Proteomes" id="UP000703269">
    <property type="component" value="Unassembled WGS sequence"/>
</dbReference>
<evidence type="ECO:0000259" key="11">
    <source>
        <dbReference type="Pfam" id="PF07558"/>
    </source>
</evidence>
<keyword evidence="7" id="KW-0131">Cell cycle</keyword>
<feature type="compositionally biased region" description="Basic and acidic residues" evidence="9">
    <location>
        <begin position="201"/>
        <end position="210"/>
    </location>
</feature>
<dbReference type="InterPro" id="IPR011515">
    <property type="entry name" value="Shugoshin_C"/>
</dbReference>
<keyword evidence="3" id="KW-0158">Chromosome</keyword>
<keyword evidence="4" id="KW-0132">Cell division</keyword>
<keyword evidence="5" id="KW-0159">Chromosome partition</keyword>
<evidence type="ECO:0000256" key="1">
    <source>
        <dbReference type="ARBA" id="ARBA00004584"/>
    </source>
</evidence>
<dbReference type="GO" id="GO:0000779">
    <property type="term" value="C:condensed chromosome, centromeric region"/>
    <property type="evidence" value="ECO:0007669"/>
    <property type="project" value="UniProtKB-ARBA"/>
</dbReference>
<gene>
    <name evidence="12" type="ORF">PsYK624_042280</name>
</gene>
<feature type="domain" description="Shugoshin C-terminal" evidence="10">
    <location>
        <begin position="446"/>
        <end position="465"/>
    </location>
</feature>
<organism evidence="12 13">
    <name type="scientific">Phanerochaete sordida</name>
    <dbReference type="NCBI Taxonomy" id="48140"/>
    <lineage>
        <taxon>Eukaryota</taxon>
        <taxon>Fungi</taxon>
        <taxon>Dikarya</taxon>
        <taxon>Basidiomycota</taxon>
        <taxon>Agaricomycotina</taxon>
        <taxon>Agaricomycetes</taxon>
        <taxon>Polyporales</taxon>
        <taxon>Phanerochaetaceae</taxon>
        <taxon>Phanerochaete</taxon>
    </lineage>
</organism>
<evidence type="ECO:0000256" key="3">
    <source>
        <dbReference type="ARBA" id="ARBA00022454"/>
    </source>
</evidence>
<feature type="compositionally biased region" description="Basic and acidic residues" evidence="9">
    <location>
        <begin position="334"/>
        <end position="351"/>
    </location>
</feature>
<feature type="compositionally biased region" description="Polar residues" evidence="9">
    <location>
        <begin position="221"/>
        <end position="239"/>
    </location>
</feature>
<comment type="subcellular location">
    <subcellularLocation>
        <location evidence="1">Chromosome</location>
        <location evidence="1">Centromere</location>
    </subcellularLocation>
</comment>
<evidence type="ECO:0000256" key="6">
    <source>
        <dbReference type="ARBA" id="ARBA00023054"/>
    </source>
</evidence>
<accession>A0A9P3G5D7</accession>
<evidence type="ECO:0000256" key="8">
    <source>
        <dbReference type="ARBA" id="ARBA00023328"/>
    </source>
</evidence>
<dbReference type="Pfam" id="PF07558">
    <property type="entry name" value="Shugoshin_N"/>
    <property type="match status" value="1"/>
</dbReference>
<feature type="compositionally biased region" description="Low complexity" evidence="9">
    <location>
        <begin position="542"/>
        <end position="551"/>
    </location>
</feature>
<dbReference type="InterPro" id="IPR011516">
    <property type="entry name" value="Shugoshin_N"/>
</dbReference>
<evidence type="ECO:0000313" key="13">
    <source>
        <dbReference type="Proteomes" id="UP000703269"/>
    </source>
</evidence>
<evidence type="ECO:0000256" key="5">
    <source>
        <dbReference type="ARBA" id="ARBA00022829"/>
    </source>
</evidence>
<feature type="compositionally biased region" description="Basic and acidic residues" evidence="9">
    <location>
        <begin position="564"/>
        <end position="577"/>
    </location>
</feature>
<keyword evidence="13" id="KW-1185">Reference proteome</keyword>
<dbReference type="EMBL" id="BPQB01000008">
    <property type="protein sequence ID" value="GJE88145.1"/>
    <property type="molecule type" value="Genomic_DNA"/>
</dbReference>
<name>A0A9P3G5D7_9APHY</name>
<evidence type="ECO:0000313" key="12">
    <source>
        <dbReference type="EMBL" id="GJE88145.1"/>
    </source>
</evidence>
<sequence>MSRRPSRVSVDTRQNDTLLEFETFKKKFLLANKHITKLNSTLSVRIEELNAQISSLYVENLRLRASEIALASQLKKEREKARKVLDDAEAATHALMKQLGHIRKAHHISRESSSPEPEPAPVPRARRPVIDPNASPPLNRIARAPTVPALFEEDEDEDEDVQSSPTPRRRKSKSRSSSSATGSNSRLPLPTRTSSPPPDHTPLKEFEDQLIRAGKKKPTRRQSGLLTASMSITTATPSGFKTEHHIAPRPPSPAFGSPLRRDAALEEEQDQALAEMDAAFPDREDDAEELVAPAVTKRRRRPKDDDDNDDDYVPPKKENDRRKSKYKGDDDDDDRLRRERDKRRSRDREEGAAPSSYEGKKPRLKDVTNSPPARLSLATTDIHDRERQRTPITDPSPSSATSSSSQSARTFITTPATTPPESHLPTPRASSPLSVADDEPAGARERRVRKSINYAEPKLNTKMRKPDPPPPPPGTLKRPSSAGEHAPRRSLEKSTSADSLASRHSVDGAAAGVKRKKSRAHVPADGDESDGGQADGEGGVRAPGAAAAWVAEGRRRSAVASVARRAESEERRHSVAV</sequence>
<dbReference type="GO" id="GO:0051301">
    <property type="term" value="P:cell division"/>
    <property type="evidence" value="ECO:0007669"/>
    <property type="project" value="UniProtKB-KW"/>
</dbReference>
<dbReference type="GO" id="GO:0045132">
    <property type="term" value="P:meiotic chromosome segregation"/>
    <property type="evidence" value="ECO:0007669"/>
    <property type="project" value="InterPro"/>
</dbReference>
<dbReference type="OrthoDB" id="5394106at2759"/>
<comment type="caution">
    <text evidence="12">The sequence shown here is derived from an EMBL/GenBank/DDBJ whole genome shotgun (WGS) entry which is preliminary data.</text>
</comment>
<feature type="compositionally biased region" description="Polar residues" evidence="9">
    <location>
        <begin position="408"/>
        <end position="420"/>
    </location>
</feature>
<evidence type="ECO:0008006" key="14">
    <source>
        <dbReference type="Google" id="ProtNLM"/>
    </source>
</evidence>
<protein>
    <recommendedName>
        <fullName evidence="14">Shugoshin C-terminal domain-containing protein</fullName>
    </recommendedName>
</protein>
<proteinExistence type="inferred from homology"/>
<feature type="domain" description="Shugoshin N-terminal coiled-coil" evidence="11">
    <location>
        <begin position="25"/>
        <end position="65"/>
    </location>
</feature>